<evidence type="ECO:0000256" key="4">
    <source>
        <dbReference type="ARBA" id="ARBA00022989"/>
    </source>
</evidence>
<keyword evidence="2" id="KW-1003">Cell membrane</keyword>
<evidence type="ECO:0000256" key="1">
    <source>
        <dbReference type="ARBA" id="ARBA00004651"/>
    </source>
</evidence>
<accession>A0A382Y4Z0</accession>
<evidence type="ECO:0000313" key="8">
    <source>
        <dbReference type="EMBL" id="SVD77558.1"/>
    </source>
</evidence>
<dbReference type="EMBL" id="UINC01172469">
    <property type="protein sequence ID" value="SVD77558.1"/>
    <property type="molecule type" value="Genomic_DNA"/>
</dbReference>
<evidence type="ECO:0000256" key="6">
    <source>
        <dbReference type="SAM" id="Phobius"/>
    </source>
</evidence>
<dbReference type="AlphaFoldDB" id="A0A382Y4Z0"/>
<dbReference type="GO" id="GO:0022904">
    <property type="term" value="P:respiratory electron transport chain"/>
    <property type="evidence" value="ECO:0007669"/>
    <property type="project" value="InterPro"/>
</dbReference>
<evidence type="ECO:0000256" key="2">
    <source>
        <dbReference type="ARBA" id="ARBA00022475"/>
    </source>
</evidence>
<dbReference type="InterPro" id="IPR016174">
    <property type="entry name" value="Di-haem_cyt_TM"/>
</dbReference>
<feature type="transmembrane region" description="Helical" evidence="6">
    <location>
        <begin position="171"/>
        <end position="192"/>
    </location>
</feature>
<feature type="domain" description="Cytochrome b561 bacterial/Ni-hydrogenase" evidence="7">
    <location>
        <begin position="68"/>
        <end position="239"/>
    </location>
</feature>
<evidence type="ECO:0000256" key="3">
    <source>
        <dbReference type="ARBA" id="ARBA00022692"/>
    </source>
</evidence>
<name>A0A382Y4Z0_9ZZZZ</name>
<feature type="transmembrane region" description="Helical" evidence="6">
    <location>
        <begin position="102"/>
        <end position="123"/>
    </location>
</feature>
<feature type="transmembrane region" description="Helical" evidence="6">
    <location>
        <begin position="212"/>
        <end position="238"/>
    </location>
</feature>
<dbReference type="InterPro" id="IPR051542">
    <property type="entry name" value="Hydrogenase_cytochrome"/>
</dbReference>
<organism evidence="8">
    <name type="scientific">marine metagenome</name>
    <dbReference type="NCBI Taxonomy" id="408172"/>
    <lineage>
        <taxon>unclassified sequences</taxon>
        <taxon>metagenomes</taxon>
        <taxon>ecological metagenomes</taxon>
    </lineage>
</organism>
<comment type="subcellular location">
    <subcellularLocation>
        <location evidence="1">Cell membrane</location>
        <topology evidence="1">Multi-pass membrane protein</topology>
    </subcellularLocation>
</comment>
<feature type="non-terminal residue" evidence="8">
    <location>
        <position position="248"/>
    </location>
</feature>
<keyword evidence="3 6" id="KW-0812">Transmembrane</keyword>
<dbReference type="SUPFAM" id="SSF81342">
    <property type="entry name" value="Transmembrane di-heme cytochromes"/>
    <property type="match status" value="1"/>
</dbReference>
<protein>
    <recommendedName>
        <fullName evidence="7">Cytochrome b561 bacterial/Ni-hydrogenase domain-containing protein</fullName>
    </recommendedName>
</protein>
<dbReference type="GO" id="GO:0005886">
    <property type="term" value="C:plasma membrane"/>
    <property type="evidence" value="ECO:0007669"/>
    <property type="project" value="UniProtKB-SubCell"/>
</dbReference>
<keyword evidence="4 6" id="KW-1133">Transmembrane helix</keyword>
<proteinExistence type="predicted"/>
<dbReference type="GO" id="GO:0020037">
    <property type="term" value="F:heme binding"/>
    <property type="evidence" value="ECO:0007669"/>
    <property type="project" value="TreeGrafter"/>
</dbReference>
<dbReference type="GO" id="GO:0009055">
    <property type="term" value="F:electron transfer activity"/>
    <property type="evidence" value="ECO:0007669"/>
    <property type="project" value="InterPro"/>
</dbReference>
<sequence>MIELWRSAADPWGRDVLIGVSWDLMWLAVGLAVLFVIGHTLWYRSRVDGGHEEAPVAAPSGIPERIERHSLSARLFHWTMAASMLTLLLSAFVPIAGFDFPAWLTIHWVAGLVLIATIVYHIIHSIGWQDFWSMSPRPRDIGEGLAQIKHLVSSSAPEPEKAGKYPFDHRLYHHAIVGASLAAIITGVMMMIRIDTPLFAGGNPYYLSEATVGLVFVIHGLAVVSFILQVESHIYFALRPEKHWITWS</sequence>
<gene>
    <name evidence="8" type="ORF">METZ01_LOCUS430412</name>
</gene>
<evidence type="ECO:0000256" key="5">
    <source>
        <dbReference type="ARBA" id="ARBA00023136"/>
    </source>
</evidence>
<dbReference type="PANTHER" id="PTHR30485">
    <property type="entry name" value="NI/FE-HYDROGENASE 1 B-TYPE CYTOCHROME SUBUNIT"/>
    <property type="match status" value="1"/>
</dbReference>
<dbReference type="Gene3D" id="1.20.950.20">
    <property type="entry name" value="Transmembrane di-heme cytochromes, Chain C"/>
    <property type="match status" value="1"/>
</dbReference>
<reference evidence="8" key="1">
    <citation type="submission" date="2018-05" db="EMBL/GenBank/DDBJ databases">
        <authorList>
            <person name="Lanie J.A."/>
            <person name="Ng W.-L."/>
            <person name="Kazmierczak K.M."/>
            <person name="Andrzejewski T.M."/>
            <person name="Davidsen T.M."/>
            <person name="Wayne K.J."/>
            <person name="Tettelin H."/>
            <person name="Glass J.I."/>
            <person name="Rusch D."/>
            <person name="Podicherti R."/>
            <person name="Tsui H.-C.T."/>
            <person name="Winkler M.E."/>
        </authorList>
    </citation>
    <scope>NUCLEOTIDE SEQUENCE</scope>
</reference>
<feature type="transmembrane region" description="Helical" evidence="6">
    <location>
        <begin position="75"/>
        <end position="96"/>
    </location>
</feature>
<evidence type="ECO:0000259" key="7">
    <source>
        <dbReference type="Pfam" id="PF01292"/>
    </source>
</evidence>
<dbReference type="InterPro" id="IPR011577">
    <property type="entry name" value="Cyt_b561_bac/Ni-Hgenase"/>
</dbReference>
<keyword evidence="5 6" id="KW-0472">Membrane</keyword>
<feature type="transmembrane region" description="Helical" evidence="6">
    <location>
        <begin position="24"/>
        <end position="43"/>
    </location>
</feature>
<dbReference type="PANTHER" id="PTHR30485:SF0">
    <property type="entry name" value="NI_FE-HYDROGENASE 1 B-TYPE CYTOCHROME SUBUNIT-RELATED"/>
    <property type="match status" value="1"/>
</dbReference>
<dbReference type="Pfam" id="PF01292">
    <property type="entry name" value="Ni_hydr_CYTB"/>
    <property type="match status" value="1"/>
</dbReference>